<dbReference type="Pfam" id="PF18944">
    <property type="entry name" value="DUF5691"/>
    <property type="match status" value="1"/>
</dbReference>
<keyword evidence="2" id="KW-1185">Reference proteome</keyword>
<proteinExistence type="predicted"/>
<evidence type="ECO:0000313" key="2">
    <source>
        <dbReference type="Proteomes" id="UP000256269"/>
    </source>
</evidence>
<gene>
    <name evidence="1" type="ORF">BCF44_104261</name>
</gene>
<evidence type="ECO:0000313" key="1">
    <source>
        <dbReference type="EMBL" id="REH49994.1"/>
    </source>
</evidence>
<dbReference type="InterPro" id="IPR043746">
    <property type="entry name" value="DUF5691"/>
</dbReference>
<sequence length="457" mass="50022">MNMEQRWQDTVQQLLVGTRRANVERDTLLADCASLGLARFGARLPMTPDGLVPIPLAPPENAQLAGESARNVLAQVLGWDDEALLTEWCAAASRAHVVAAYAQLPQLLALGGARPTLRPAIRLVLGARGEWLAQLSKDWSWAIGVNDQEPYDPDAPAGKRLTALRLWRRQDPAAVRALIGERFPEERRAADRQLLVNALEVGLSIEDEPILEAALDDRAAGVHDLALRLLRKLPGTALAQRAERRLWDGLRDADVIPDGRFELEPDAAEQRDLLHDGNAETGIAGRLRAAAASVPPEFWELDQVVASPWAKPLLQGIADALPLAADPVPWALAASEVLTGMALLDAIDSLPARSASEVLVAVSHDWKYDLLDHGCSQLPGPWSAPTTEALLNRFVVAVTPGWRTGRPPPVLLTRGDVGVLTEQWPRIAERWPEHTNEQAVLHLRVQLRDAFDRRGDQ</sequence>
<name>A0A3E0HU72_9PSEU</name>
<organism evidence="1 2">
    <name type="scientific">Kutzneria buriramensis</name>
    <dbReference type="NCBI Taxonomy" id="1045776"/>
    <lineage>
        <taxon>Bacteria</taxon>
        <taxon>Bacillati</taxon>
        <taxon>Actinomycetota</taxon>
        <taxon>Actinomycetes</taxon>
        <taxon>Pseudonocardiales</taxon>
        <taxon>Pseudonocardiaceae</taxon>
        <taxon>Kutzneria</taxon>
    </lineage>
</organism>
<reference evidence="1 2" key="1">
    <citation type="submission" date="2018-08" db="EMBL/GenBank/DDBJ databases">
        <title>Genomic Encyclopedia of Archaeal and Bacterial Type Strains, Phase II (KMG-II): from individual species to whole genera.</title>
        <authorList>
            <person name="Goeker M."/>
        </authorList>
    </citation>
    <scope>NUCLEOTIDE SEQUENCE [LARGE SCALE GENOMIC DNA]</scope>
    <source>
        <strain evidence="1 2">DSM 45791</strain>
    </source>
</reference>
<accession>A0A3E0HU72</accession>
<dbReference type="EMBL" id="QUNO01000004">
    <property type="protein sequence ID" value="REH49994.1"/>
    <property type="molecule type" value="Genomic_DNA"/>
</dbReference>
<protein>
    <submittedName>
        <fullName evidence="1">Uncharacterized protein</fullName>
    </submittedName>
</protein>
<comment type="caution">
    <text evidence="1">The sequence shown here is derived from an EMBL/GenBank/DDBJ whole genome shotgun (WGS) entry which is preliminary data.</text>
</comment>
<dbReference type="Proteomes" id="UP000256269">
    <property type="component" value="Unassembled WGS sequence"/>
</dbReference>
<dbReference type="AlphaFoldDB" id="A0A3E0HU72"/>
<dbReference type="OrthoDB" id="262508at2"/>